<comment type="caution">
    <text evidence="2">The sequence shown here is derived from an EMBL/GenBank/DDBJ whole genome shotgun (WGS) entry which is preliminary data.</text>
</comment>
<organism evidence="2 3">
    <name type="scientific">Legionella maioricensis</name>
    <dbReference type="NCBI Taxonomy" id="2896528"/>
    <lineage>
        <taxon>Bacteria</taxon>
        <taxon>Pseudomonadati</taxon>
        <taxon>Pseudomonadota</taxon>
        <taxon>Gammaproteobacteria</taxon>
        <taxon>Legionellales</taxon>
        <taxon>Legionellaceae</taxon>
        <taxon>Legionella</taxon>
    </lineage>
</organism>
<dbReference type="RefSeq" id="WP_250456372.1">
    <property type="nucleotide sequence ID" value="NZ_JAJKBJ010000016.1"/>
</dbReference>
<dbReference type="Pfam" id="PF16989">
    <property type="entry name" value="T6SS_VasJ"/>
    <property type="match status" value="1"/>
</dbReference>
<dbReference type="AlphaFoldDB" id="A0A9X2ICX0"/>
<dbReference type="PANTHER" id="PTHR37024:SF5">
    <property type="entry name" value="IMPA N-TERMINAL DOMAIN-CONTAINING PROTEIN"/>
    <property type="match status" value="1"/>
</dbReference>
<dbReference type="Pfam" id="PF06812">
    <property type="entry name" value="ImpA_N"/>
    <property type="match status" value="1"/>
</dbReference>
<dbReference type="InterPro" id="IPR010657">
    <property type="entry name" value="ImpA_N"/>
</dbReference>
<reference evidence="2" key="1">
    <citation type="submission" date="2021-11" db="EMBL/GenBank/DDBJ databases">
        <title>Legionella maioricencis sp. nov., a new species isolated from hot water samples in Mallorca.</title>
        <authorList>
            <person name="Crespi S."/>
            <person name="Drasar V."/>
            <person name="Salva-Serra F."/>
            <person name="Jaen-Luchoro D."/>
            <person name="Pineiro-Iglesias B."/>
            <person name="Aliaga F."/>
            <person name="Fernandez-Juarez V."/>
            <person name="Coll G."/>
            <person name="Moore E.R.B."/>
            <person name="Bennasar-Figueras A."/>
        </authorList>
    </citation>
    <scope>NUCLEOTIDE SEQUENCE</scope>
    <source>
        <strain evidence="2">HCPI-6</strain>
    </source>
</reference>
<sequence length="505" mass="57758">MSKLDAISALGAKPLSGSNQAGQECYELPEYIALHTEIQKLSRVGQSSSVNWTTIIENSVTLLTNHTKDIQIASYLSYSLFRQYRFQGLAVGLKFLVDFIRNFWDVAYPQGREKVKIEFLNWYAAQSINYLMQIQLIKEDGEFQKSILNSIKKLENELLAHGANIDFFSSLRKKIELIEAFSNLPEPEKTEEKQSAKLNETTQYPSKESKINLESALLILTQSARELMGKEPSNAYSYYLNRIAAWSGIEEAPLSEDGVTLVKSPEYFNHERIKKAQEAGYPTELAAIAEEMIPQEPFWLDLHFISLNALRKLDGSFNPVIEMIKREFVNFLARFPSIEQLKFSDGVPFLSEQYKEQFATFSKEKLPNLASHITALSAIEQKQLKQMKEVLTEKNQRGDLASLELLNKNSISGKVKLLSYMAICDSLLNRNEQVVLKPNLTFIIELVERHQLITWEPSLALEALILVYRCMKFLKNNIPPHQMEHVFSLITQIDMKTAIELSQLQ</sequence>
<evidence type="ECO:0000313" key="3">
    <source>
        <dbReference type="Proteomes" id="UP001139721"/>
    </source>
</evidence>
<feature type="domain" description="ImpA N-terminal" evidence="1">
    <location>
        <begin position="13"/>
        <end position="122"/>
    </location>
</feature>
<evidence type="ECO:0000259" key="1">
    <source>
        <dbReference type="Pfam" id="PF06812"/>
    </source>
</evidence>
<protein>
    <submittedName>
        <fullName evidence="2">TssA family type VI secretion system protein</fullName>
    </submittedName>
</protein>
<accession>A0A9X2ICX0</accession>
<dbReference type="Proteomes" id="UP001139721">
    <property type="component" value="Unassembled WGS sequence"/>
</dbReference>
<proteinExistence type="predicted"/>
<name>A0A9X2ICX0_9GAMM</name>
<dbReference type="PANTHER" id="PTHR37024">
    <property type="entry name" value="TYPE VI SECRETION SYSTEM DUF2094 AND IMPA-RELATED DOMAIN PROTEIN"/>
    <property type="match status" value="1"/>
</dbReference>
<keyword evidence="3" id="KW-1185">Reference proteome</keyword>
<dbReference type="EMBL" id="JAJKBJ010000016">
    <property type="protein sequence ID" value="MCL9684922.1"/>
    <property type="molecule type" value="Genomic_DNA"/>
</dbReference>
<gene>
    <name evidence="2" type="ORF">LOX96_12520</name>
</gene>
<evidence type="ECO:0000313" key="2">
    <source>
        <dbReference type="EMBL" id="MCL9684922.1"/>
    </source>
</evidence>
<dbReference type="InterPro" id="IPR017739">
    <property type="entry name" value="T6SS-assoc_VCA0119"/>
</dbReference>